<proteinExistence type="predicted"/>
<gene>
    <name evidence="4" type="ORF">E1269_01755</name>
</gene>
<dbReference type="CDD" id="cd07067">
    <property type="entry name" value="HP_PGM_like"/>
    <property type="match status" value="1"/>
</dbReference>
<evidence type="ECO:0000256" key="2">
    <source>
        <dbReference type="PIRSR" id="PIRSR613078-2"/>
    </source>
</evidence>
<protein>
    <submittedName>
        <fullName evidence="4">Histidine phosphatase family protein</fullName>
    </submittedName>
</protein>
<reference evidence="4 5" key="1">
    <citation type="submission" date="2019-03" db="EMBL/GenBank/DDBJ databases">
        <title>Draft genome sequences of novel Actinobacteria.</title>
        <authorList>
            <person name="Sahin N."/>
            <person name="Ay H."/>
            <person name="Saygin H."/>
        </authorList>
    </citation>
    <scope>NUCLEOTIDE SEQUENCE [LARGE SCALE GENOMIC DNA]</scope>
    <source>
        <strain evidence="4 5">5K138</strain>
    </source>
</reference>
<evidence type="ECO:0000256" key="3">
    <source>
        <dbReference type="SAM" id="MobiDB-lite"/>
    </source>
</evidence>
<dbReference type="AlphaFoldDB" id="A0A4R5DU99"/>
<comment type="caution">
    <text evidence="4">The sequence shown here is derived from an EMBL/GenBank/DDBJ whole genome shotgun (WGS) entry which is preliminary data.</text>
</comment>
<feature type="binding site" evidence="2">
    <location>
        <begin position="53"/>
        <end position="60"/>
    </location>
    <ligand>
        <name>substrate</name>
    </ligand>
</feature>
<feature type="binding site" evidence="2">
    <location>
        <position position="105"/>
    </location>
    <ligand>
        <name>substrate</name>
    </ligand>
</feature>
<feature type="binding site" evidence="2">
    <location>
        <begin position="155"/>
        <end position="156"/>
    </location>
    <ligand>
        <name>substrate</name>
    </ligand>
</feature>
<dbReference type="InParanoid" id="A0A4R5DU99"/>
<dbReference type="SMART" id="SM00855">
    <property type="entry name" value="PGAM"/>
    <property type="match status" value="1"/>
</dbReference>
<feature type="active site" description="Proton donor/acceptor" evidence="1">
    <location>
        <position position="129"/>
    </location>
</feature>
<accession>A0A4R5DU99</accession>
<dbReference type="Pfam" id="PF00300">
    <property type="entry name" value="His_Phos_1"/>
    <property type="match status" value="1"/>
</dbReference>
<feature type="compositionally biased region" description="Low complexity" evidence="3">
    <location>
        <begin position="269"/>
        <end position="292"/>
    </location>
</feature>
<dbReference type="InterPro" id="IPR013078">
    <property type="entry name" value="His_Pase_superF_clade-1"/>
</dbReference>
<dbReference type="GO" id="GO:0016791">
    <property type="term" value="F:phosphatase activity"/>
    <property type="evidence" value="ECO:0007669"/>
    <property type="project" value="TreeGrafter"/>
</dbReference>
<organism evidence="4 5">
    <name type="scientific">Jiangella asiatica</name>
    <dbReference type="NCBI Taxonomy" id="2530372"/>
    <lineage>
        <taxon>Bacteria</taxon>
        <taxon>Bacillati</taxon>
        <taxon>Actinomycetota</taxon>
        <taxon>Actinomycetes</taxon>
        <taxon>Jiangellales</taxon>
        <taxon>Jiangellaceae</taxon>
        <taxon>Jiangella</taxon>
    </lineage>
</organism>
<evidence type="ECO:0000256" key="1">
    <source>
        <dbReference type="PIRSR" id="PIRSR613078-1"/>
    </source>
</evidence>
<dbReference type="Gene3D" id="3.40.50.1240">
    <property type="entry name" value="Phosphoglycerate mutase-like"/>
    <property type="match status" value="1"/>
</dbReference>
<dbReference type="GO" id="GO:0005737">
    <property type="term" value="C:cytoplasm"/>
    <property type="evidence" value="ECO:0007669"/>
    <property type="project" value="TreeGrafter"/>
</dbReference>
<sequence length="292" mass="30204">MRFPTVQRGGVAQGGTALPGRTGLADSEPVSARWLVDEPAAADARRVRLVLVRHGESTWNAEGRIQGHLGSGLSERGRAQAADAAKRLHALHPRVAVVTSSDLPRVIETAAAYTAVTAAVVDHDRRLREIDNGAWSGRTTAEVATAHPEQIAAIRRGEDIPRGGGETFAQLRARVDVALRDLARRVAGRVARRAAGVDAPTEPTALVFTHGGPIRVAVATALRLPAGGHALLEPPGNCSVTELSALVGTDGETLATTLVGYNHDPLDPAGPRTAADDVAAAGAPAGAAGRRA</sequence>
<feature type="region of interest" description="Disordered" evidence="3">
    <location>
        <begin position="266"/>
        <end position="292"/>
    </location>
</feature>
<feature type="active site" description="Tele-phosphohistidine intermediate" evidence="1">
    <location>
        <position position="54"/>
    </location>
</feature>
<dbReference type="InterPro" id="IPR050275">
    <property type="entry name" value="PGM_Phosphatase"/>
</dbReference>
<evidence type="ECO:0000313" key="4">
    <source>
        <dbReference type="EMBL" id="TDE16034.1"/>
    </source>
</evidence>
<keyword evidence="5" id="KW-1185">Reference proteome</keyword>
<dbReference type="PANTHER" id="PTHR48100">
    <property type="entry name" value="BROAD-SPECIFICITY PHOSPHATASE YOR283W-RELATED"/>
    <property type="match status" value="1"/>
</dbReference>
<dbReference type="InterPro" id="IPR029033">
    <property type="entry name" value="His_PPase_superfam"/>
</dbReference>
<dbReference type="EMBL" id="SMKZ01000001">
    <property type="protein sequence ID" value="TDE16034.1"/>
    <property type="molecule type" value="Genomic_DNA"/>
</dbReference>
<feature type="region of interest" description="Disordered" evidence="3">
    <location>
        <begin position="1"/>
        <end position="25"/>
    </location>
</feature>
<dbReference type="OrthoDB" id="7502553at2"/>
<dbReference type="Proteomes" id="UP000294739">
    <property type="component" value="Unassembled WGS sequence"/>
</dbReference>
<dbReference type="PROSITE" id="PS00175">
    <property type="entry name" value="PG_MUTASE"/>
    <property type="match status" value="1"/>
</dbReference>
<dbReference type="InterPro" id="IPR001345">
    <property type="entry name" value="PG/BPGM_mutase_AS"/>
</dbReference>
<evidence type="ECO:0000313" key="5">
    <source>
        <dbReference type="Proteomes" id="UP000294739"/>
    </source>
</evidence>
<name>A0A4R5DU99_9ACTN</name>
<dbReference type="PANTHER" id="PTHR48100:SF62">
    <property type="entry name" value="GLUCOSYL-3-PHOSPHOGLYCERATE PHOSPHATASE"/>
    <property type="match status" value="1"/>
</dbReference>
<dbReference type="SUPFAM" id="SSF53254">
    <property type="entry name" value="Phosphoglycerate mutase-like"/>
    <property type="match status" value="1"/>
</dbReference>